<gene>
    <name evidence="3" type="ORF">H4W79_003075</name>
</gene>
<evidence type="ECO:0000313" key="3">
    <source>
        <dbReference type="EMBL" id="MBE1458861.1"/>
    </source>
</evidence>
<dbReference type="InterPro" id="IPR011032">
    <property type="entry name" value="GroES-like_sf"/>
</dbReference>
<dbReference type="Gene3D" id="3.40.50.720">
    <property type="entry name" value="NAD(P)-binding Rossmann-like Domain"/>
    <property type="match status" value="1"/>
</dbReference>
<evidence type="ECO:0000256" key="1">
    <source>
        <dbReference type="ARBA" id="ARBA00023002"/>
    </source>
</evidence>
<dbReference type="InterPro" id="IPR002364">
    <property type="entry name" value="Quin_OxRdtase/zeta-crystal_CS"/>
</dbReference>
<dbReference type="RefSeq" id="WP_191271782.1">
    <property type="nucleotide sequence ID" value="NZ_BMXJ01000005.1"/>
</dbReference>
<protein>
    <submittedName>
        <fullName evidence="3">NADPH:quinone reductase-like Zn-dependent oxidoreductase</fullName>
    </submittedName>
</protein>
<keyword evidence="1" id="KW-0560">Oxidoreductase</keyword>
<sequence>MTEQMRIVQQRALGGPEVLEVARVPVPDLGATRILVRVHAAGVNPVDWKLRQHGYWLTPPFSQGFDVSGVVVAVSQGSSRFAVGDEVYGMPNYPDAPDAYADYVAAPARRFSRKPAGLDHAHAAALPLASLTAWQALVDTAGVEEGQRVLVHAAAGGVGHLAVQIAKARGAHVIGTASAAKHGMLRELGADELVDYTSVDFTETVGDVDVVLDGIGGDYLERSLRVLRPDGLYIGVSNPLEEEVIVEAAAAAGVRGATVCVEPDHTQWDEITALVEAGKLRPVVSGTFPLEEAAKAHEHSQTGRTAGKVVLTLT</sequence>
<dbReference type="PANTHER" id="PTHR11695:SF294">
    <property type="entry name" value="RETICULON-4-INTERACTING PROTEIN 1, MITOCHONDRIAL"/>
    <property type="match status" value="1"/>
</dbReference>
<dbReference type="PROSITE" id="PS01162">
    <property type="entry name" value="QOR_ZETA_CRYSTAL"/>
    <property type="match status" value="1"/>
</dbReference>
<dbReference type="InterPro" id="IPR013154">
    <property type="entry name" value="ADH-like_N"/>
</dbReference>
<evidence type="ECO:0000313" key="4">
    <source>
        <dbReference type="Proteomes" id="UP000598217"/>
    </source>
</evidence>
<evidence type="ECO:0000259" key="2">
    <source>
        <dbReference type="SMART" id="SM00829"/>
    </source>
</evidence>
<organism evidence="3 4">
    <name type="scientific">Nocardiopsis terrae</name>
    <dbReference type="NCBI Taxonomy" id="372655"/>
    <lineage>
        <taxon>Bacteria</taxon>
        <taxon>Bacillati</taxon>
        <taxon>Actinomycetota</taxon>
        <taxon>Actinomycetes</taxon>
        <taxon>Streptosporangiales</taxon>
        <taxon>Nocardiopsidaceae</taxon>
        <taxon>Nocardiopsis</taxon>
    </lineage>
</organism>
<name>A0ABR9HIR1_9ACTN</name>
<dbReference type="EMBL" id="JADBDY010000001">
    <property type="protein sequence ID" value="MBE1458861.1"/>
    <property type="molecule type" value="Genomic_DNA"/>
</dbReference>
<accession>A0ABR9HIR1</accession>
<dbReference type="SUPFAM" id="SSF51735">
    <property type="entry name" value="NAD(P)-binding Rossmann-fold domains"/>
    <property type="match status" value="1"/>
</dbReference>
<dbReference type="InterPro" id="IPR050700">
    <property type="entry name" value="YIM1/Zinc_Alcohol_DH_Fams"/>
</dbReference>
<dbReference type="Proteomes" id="UP000598217">
    <property type="component" value="Unassembled WGS sequence"/>
</dbReference>
<dbReference type="InterPro" id="IPR036291">
    <property type="entry name" value="NAD(P)-bd_dom_sf"/>
</dbReference>
<feature type="domain" description="Enoyl reductase (ER)" evidence="2">
    <location>
        <begin position="14"/>
        <end position="311"/>
    </location>
</feature>
<dbReference type="Pfam" id="PF08240">
    <property type="entry name" value="ADH_N"/>
    <property type="match status" value="1"/>
</dbReference>
<keyword evidence="4" id="KW-1185">Reference proteome</keyword>
<dbReference type="InterPro" id="IPR020843">
    <property type="entry name" value="ER"/>
</dbReference>
<comment type="caution">
    <text evidence="3">The sequence shown here is derived from an EMBL/GenBank/DDBJ whole genome shotgun (WGS) entry which is preliminary data.</text>
</comment>
<dbReference type="PANTHER" id="PTHR11695">
    <property type="entry name" value="ALCOHOL DEHYDROGENASE RELATED"/>
    <property type="match status" value="1"/>
</dbReference>
<dbReference type="Pfam" id="PF13602">
    <property type="entry name" value="ADH_zinc_N_2"/>
    <property type="match status" value="1"/>
</dbReference>
<proteinExistence type="predicted"/>
<dbReference type="SMART" id="SM00829">
    <property type="entry name" value="PKS_ER"/>
    <property type="match status" value="1"/>
</dbReference>
<dbReference type="SUPFAM" id="SSF50129">
    <property type="entry name" value="GroES-like"/>
    <property type="match status" value="1"/>
</dbReference>
<dbReference type="CDD" id="cd05289">
    <property type="entry name" value="MDR_like_2"/>
    <property type="match status" value="1"/>
</dbReference>
<reference evidence="3 4" key="1">
    <citation type="submission" date="2020-10" db="EMBL/GenBank/DDBJ databases">
        <title>Sequencing the genomes of 1000 actinobacteria strains.</title>
        <authorList>
            <person name="Klenk H.-P."/>
        </authorList>
    </citation>
    <scope>NUCLEOTIDE SEQUENCE [LARGE SCALE GENOMIC DNA]</scope>
    <source>
        <strain evidence="3 4">DSM 45157</strain>
    </source>
</reference>
<dbReference type="Gene3D" id="3.90.180.10">
    <property type="entry name" value="Medium-chain alcohol dehydrogenases, catalytic domain"/>
    <property type="match status" value="1"/>
</dbReference>